<proteinExistence type="predicted"/>
<dbReference type="OrthoDB" id="152799at2"/>
<evidence type="ECO:0000259" key="1">
    <source>
        <dbReference type="SMART" id="SM00563"/>
    </source>
</evidence>
<evidence type="ECO:0000313" key="2">
    <source>
        <dbReference type="EMBL" id="GEN56188.1"/>
    </source>
</evidence>
<dbReference type="Proteomes" id="UP000321400">
    <property type="component" value="Unassembled WGS sequence"/>
</dbReference>
<comment type="caution">
    <text evidence="2">The sequence shown here is derived from an EMBL/GenBank/DDBJ whole genome shotgun (WGS) entry which is preliminary data.</text>
</comment>
<dbReference type="Pfam" id="PF01553">
    <property type="entry name" value="Acyltransferase"/>
    <property type="match status" value="1"/>
</dbReference>
<evidence type="ECO:0000313" key="3">
    <source>
        <dbReference type="Proteomes" id="UP000321400"/>
    </source>
</evidence>
<reference evidence="2 3" key="1">
    <citation type="submission" date="2019-07" db="EMBL/GenBank/DDBJ databases">
        <title>Whole genome shotgun sequence of Halolactibacillus alkaliphilus NBRC 103919.</title>
        <authorList>
            <person name="Hosoyama A."/>
            <person name="Uohara A."/>
            <person name="Ohji S."/>
            <person name="Ichikawa N."/>
        </authorList>
    </citation>
    <scope>NUCLEOTIDE SEQUENCE [LARGE SCALE GENOMIC DNA]</scope>
    <source>
        <strain evidence="2 3">NBRC 103919</strain>
    </source>
</reference>
<dbReference type="SMART" id="SM00563">
    <property type="entry name" value="PlsC"/>
    <property type="match status" value="1"/>
</dbReference>
<name>A0A511WZS5_9BACI</name>
<sequence>MIVANHKPRFKRWFFLYLKYYLFKKQIGKIVVNGNWVERDAPTLYLINHSAWWDGLILFYFVQSQSDKQHAVMMDEEGLRRYPFFQKLGAFSVNKNKPRDLVQTFRYMTDLFNQLHPIWVFPQGKVEHQDTVPYVFQKGVGRMMTLVDNIHVVPVTLHYAFLEEQKPVVSIKVGDAFVANKNQDAKTVWLHRAETIMSQQYAEQKQQIIEDIHFYNRIDQRVIFTSSRSTSDWFDSWKGRGKR</sequence>
<feature type="domain" description="Phospholipid/glycerol acyltransferase" evidence="1">
    <location>
        <begin position="43"/>
        <end position="160"/>
    </location>
</feature>
<dbReference type="SUPFAM" id="SSF69593">
    <property type="entry name" value="Glycerol-3-phosphate (1)-acyltransferase"/>
    <property type="match status" value="1"/>
</dbReference>
<dbReference type="CDD" id="cd06551">
    <property type="entry name" value="LPLAT"/>
    <property type="match status" value="1"/>
</dbReference>
<organism evidence="2 3">
    <name type="scientific">Halolactibacillus alkaliphilus</name>
    <dbReference type="NCBI Taxonomy" id="442899"/>
    <lineage>
        <taxon>Bacteria</taxon>
        <taxon>Bacillati</taxon>
        <taxon>Bacillota</taxon>
        <taxon>Bacilli</taxon>
        <taxon>Bacillales</taxon>
        <taxon>Bacillaceae</taxon>
        <taxon>Halolactibacillus</taxon>
    </lineage>
</organism>
<gene>
    <name evidence="2" type="ORF">HAL01_06520</name>
</gene>
<protein>
    <recommendedName>
        <fullName evidence="1">Phospholipid/glycerol acyltransferase domain-containing protein</fullName>
    </recommendedName>
</protein>
<dbReference type="GO" id="GO:0016746">
    <property type="term" value="F:acyltransferase activity"/>
    <property type="evidence" value="ECO:0007669"/>
    <property type="project" value="InterPro"/>
</dbReference>
<dbReference type="EMBL" id="BJYE01000006">
    <property type="protein sequence ID" value="GEN56188.1"/>
    <property type="molecule type" value="Genomic_DNA"/>
</dbReference>
<dbReference type="AlphaFoldDB" id="A0A511WZS5"/>
<dbReference type="STRING" id="442899.SAMN05720591_104122"/>
<keyword evidence="3" id="KW-1185">Reference proteome</keyword>
<accession>A0A511WZS5</accession>
<dbReference type="RefSeq" id="WP_089800168.1">
    <property type="nucleotide sequence ID" value="NZ_BJYE01000006.1"/>
</dbReference>
<dbReference type="InterPro" id="IPR002123">
    <property type="entry name" value="Plipid/glycerol_acylTrfase"/>
</dbReference>